<reference evidence="1" key="1">
    <citation type="submission" date="2021-08" db="EMBL/GenBank/DDBJ databases">
        <title>The first chromosome-level gecko genome reveals the dynamic sex chromosomes of Neotropical dwarf geckos (Sphaerodactylidae: Sphaerodactylus).</title>
        <authorList>
            <person name="Pinto B.J."/>
            <person name="Keating S.E."/>
            <person name="Gamble T."/>
        </authorList>
    </citation>
    <scope>NUCLEOTIDE SEQUENCE</scope>
    <source>
        <strain evidence="1">TG3544</strain>
    </source>
</reference>
<name>A0ACB8E8V0_9SAUR</name>
<evidence type="ECO:0000313" key="2">
    <source>
        <dbReference type="Proteomes" id="UP000827872"/>
    </source>
</evidence>
<dbReference type="EMBL" id="CM037623">
    <property type="protein sequence ID" value="KAH7988718.1"/>
    <property type="molecule type" value="Genomic_DNA"/>
</dbReference>
<gene>
    <name evidence="1" type="ORF">K3G42_020844</name>
</gene>
<accession>A0ACB8E8V0</accession>
<sequence length="135" mass="15303">MHPHKASSLTSRISAVQFNFSKAIVISVGDLPQDLEMDLSTLYCSLLKYKGRPSSLLSQDITLLCTRAHAAKVLVGRNFWLKNCMVDSLTKANLFTDRFLGHLLFGDFMLEKVIVTMKDKRGYDLEQYISLKVMI</sequence>
<protein>
    <submittedName>
        <fullName evidence="1">Uncharacterized protein</fullName>
    </submittedName>
</protein>
<organism evidence="1 2">
    <name type="scientific">Sphaerodactylus townsendi</name>
    <dbReference type="NCBI Taxonomy" id="933632"/>
    <lineage>
        <taxon>Eukaryota</taxon>
        <taxon>Metazoa</taxon>
        <taxon>Chordata</taxon>
        <taxon>Craniata</taxon>
        <taxon>Vertebrata</taxon>
        <taxon>Euteleostomi</taxon>
        <taxon>Lepidosauria</taxon>
        <taxon>Squamata</taxon>
        <taxon>Bifurcata</taxon>
        <taxon>Gekkota</taxon>
        <taxon>Sphaerodactylidae</taxon>
        <taxon>Sphaerodactylus</taxon>
    </lineage>
</organism>
<evidence type="ECO:0000313" key="1">
    <source>
        <dbReference type="EMBL" id="KAH7988718.1"/>
    </source>
</evidence>
<comment type="caution">
    <text evidence="1">The sequence shown here is derived from an EMBL/GenBank/DDBJ whole genome shotgun (WGS) entry which is preliminary data.</text>
</comment>
<dbReference type="Proteomes" id="UP000827872">
    <property type="component" value="Linkage Group LG10"/>
</dbReference>
<proteinExistence type="predicted"/>
<keyword evidence="2" id="KW-1185">Reference proteome</keyword>